<evidence type="ECO:0000256" key="11">
    <source>
        <dbReference type="ARBA" id="ARBA00023004"/>
    </source>
</evidence>
<keyword evidence="16" id="KW-1133">Transmembrane helix</keyword>
<dbReference type="PRINTS" id="PR00344">
    <property type="entry name" value="BCTRLSENSOR"/>
</dbReference>
<feature type="domain" description="Histidine kinase" evidence="17">
    <location>
        <begin position="310"/>
        <end position="389"/>
    </location>
</feature>
<keyword evidence="10 18" id="KW-0418">Kinase</keyword>
<reference evidence="18" key="2">
    <citation type="submission" date="2023-01" db="EMBL/GenBank/DDBJ databases">
        <authorList>
            <person name="Sun Q."/>
            <person name="Evtushenko L."/>
        </authorList>
    </citation>
    <scope>NUCLEOTIDE SEQUENCE</scope>
    <source>
        <strain evidence="18">VKM Ac-1321</strain>
    </source>
</reference>
<feature type="transmembrane region" description="Helical" evidence="16">
    <location>
        <begin position="116"/>
        <end position="135"/>
    </location>
</feature>
<evidence type="ECO:0000259" key="17">
    <source>
        <dbReference type="PROSITE" id="PS50109"/>
    </source>
</evidence>
<dbReference type="GO" id="GO:0005737">
    <property type="term" value="C:cytoplasm"/>
    <property type="evidence" value="ECO:0007669"/>
    <property type="project" value="UniProtKB-SubCell"/>
</dbReference>
<dbReference type="InterPro" id="IPR050482">
    <property type="entry name" value="Sensor_HK_TwoCompSys"/>
</dbReference>
<keyword evidence="7" id="KW-0963">Cytoplasm</keyword>
<dbReference type="GO" id="GO:0016020">
    <property type="term" value="C:membrane"/>
    <property type="evidence" value="ECO:0007669"/>
    <property type="project" value="InterPro"/>
</dbReference>
<evidence type="ECO:0000256" key="6">
    <source>
        <dbReference type="ARBA" id="ARBA00022485"/>
    </source>
</evidence>
<keyword evidence="19" id="KW-1185">Reference proteome</keyword>
<evidence type="ECO:0000256" key="13">
    <source>
        <dbReference type="ARBA" id="ARBA00023014"/>
    </source>
</evidence>
<evidence type="ECO:0000256" key="12">
    <source>
        <dbReference type="ARBA" id="ARBA00023012"/>
    </source>
</evidence>
<dbReference type="CDD" id="cd16917">
    <property type="entry name" value="HATPase_UhpB-NarQ-NarX-like"/>
    <property type="match status" value="1"/>
</dbReference>
<dbReference type="Pfam" id="PF07730">
    <property type="entry name" value="HisKA_3"/>
    <property type="match status" value="1"/>
</dbReference>
<dbReference type="GO" id="GO:0046983">
    <property type="term" value="F:protein dimerization activity"/>
    <property type="evidence" value="ECO:0007669"/>
    <property type="project" value="InterPro"/>
</dbReference>
<dbReference type="AlphaFoldDB" id="A0A9W6KVT2"/>
<dbReference type="InterPro" id="IPR036890">
    <property type="entry name" value="HATPase_C_sf"/>
</dbReference>
<dbReference type="EC" id="2.7.13.3" evidence="4"/>
<dbReference type="GO" id="GO:0000155">
    <property type="term" value="F:phosphorelay sensor kinase activity"/>
    <property type="evidence" value="ECO:0007669"/>
    <property type="project" value="InterPro"/>
</dbReference>
<dbReference type="InterPro" id="IPR011712">
    <property type="entry name" value="Sig_transdc_His_kin_sub3_dim/P"/>
</dbReference>
<dbReference type="GO" id="GO:0051539">
    <property type="term" value="F:4 iron, 4 sulfur cluster binding"/>
    <property type="evidence" value="ECO:0007669"/>
    <property type="project" value="UniProtKB-KW"/>
</dbReference>
<dbReference type="InterPro" id="IPR005467">
    <property type="entry name" value="His_kinase_dom"/>
</dbReference>
<dbReference type="PROSITE" id="PS50109">
    <property type="entry name" value="HIS_KIN"/>
    <property type="match status" value="1"/>
</dbReference>
<reference evidence="18" key="1">
    <citation type="journal article" date="2014" name="Int. J. Syst. Evol. Microbiol.">
        <title>Complete genome sequence of Corynebacterium casei LMG S-19264T (=DSM 44701T), isolated from a smear-ripened cheese.</title>
        <authorList>
            <consortium name="US DOE Joint Genome Institute (JGI-PGF)"/>
            <person name="Walter F."/>
            <person name="Albersmeier A."/>
            <person name="Kalinowski J."/>
            <person name="Ruckert C."/>
        </authorList>
    </citation>
    <scope>NUCLEOTIDE SEQUENCE</scope>
    <source>
        <strain evidence="18">VKM Ac-1321</strain>
    </source>
</reference>
<dbReference type="InterPro" id="IPR004358">
    <property type="entry name" value="Sig_transdc_His_kin-like_C"/>
</dbReference>
<dbReference type="RefSeq" id="WP_261965247.1">
    <property type="nucleotide sequence ID" value="NZ_BAAAXA010000001.1"/>
</dbReference>
<feature type="transmembrane region" description="Helical" evidence="16">
    <location>
        <begin position="16"/>
        <end position="35"/>
    </location>
</feature>
<evidence type="ECO:0000256" key="15">
    <source>
        <dbReference type="ARBA" id="ARBA00030800"/>
    </source>
</evidence>
<evidence type="ECO:0000256" key="1">
    <source>
        <dbReference type="ARBA" id="ARBA00000085"/>
    </source>
</evidence>
<keyword evidence="16" id="KW-0472">Membrane</keyword>
<evidence type="ECO:0000256" key="7">
    <source>
        <dbReference type="ARBA" id="ARBA00022490"/>
    </source>
</evidence>
<comment type="caution">
    <text evidence="18">The sequence shown here is derived from an EMBL/GenBank/DDBJ whole genome shotgun (WGS) entry which is preliminary data.</text>
</comment>
<dbReference type="Gene3D" id="1.20.5.1930">
    <property type="match status" value="1"/>
</dbReference>
<dbReference type="PANTHER" id="PTHR24421:SF62">
    <property type="entry name" value="SENSORY TRANSDUCTION HISTIDINE KINASE"/>
    <property type="match status" value="1"/>
</dbReference>
<evidence type="ECO:0000256" key="9">
    <source>
        <dbReference type="ARBA" id="ARBA00022723"/>
    </source>
</evidence>
<dbReference type="PANTHER" id="PTHR24421">
    <property type="entry name" value="NITRATE/NITRITE SENSOR PROTEIN NARX-RELATED"/>
    <property type="match status" value="1"/>
</dbReference>
<organism evidence="18 19">
    <name type="scientific">Dactylosporangium matsuzakiense</name>
    <dbReference type="NCBI Taxonomy" id="53360"/>
    <lineage>
        <taxon>Bacteria</taxon>
        <taxon>Bacillati</taxon>
        <taxon>Actinomycetota</taxon>
        <taxon>Actinomycetes</taxon>
        <taxon>Micromonosporales</taxon>
        <taxon>Micromonosporaceae</taxon>
        <taxon>Dactylosporangium</taxon>
    </lineage>
</organism>
<keyword evidence="6" id="KW-0004">4Fe-4S</keyword>
<dbReference type="Pfam" id="PF02518">
    <property type="entry name" value="HATPase_c"/>
    <property type="match status" value="1"/>
</dbReference>
<feature type="transmembrane region" description="Helical" evidence="16">
    <location>
        <begin position="76"/>
        <end position="104"/>
    </location>
</feature>
<evidence type="ECO:0000256" key="4">
    <source>
        <dbReference type="ARBA" id="ARBA00012438"/>
    </source>
</evidence>
<protein>
    <recommendedName>
        <fullName evidence="5">Oxygen sensor histidine kinase NreB</fullName>
        <ecNumber evidence="4">2.7.13.3</ecNumber>
    </recommendedName>
    <alternativeName>
        <fullName evidence="15">Nitrogen regulation protein B</fullName>
    </alternativeName>
</protein>
<evidence type="ECO:0000256" key="14">
    <source>
        <dbReference type="ARBA" id="ARBA00024827"/>
    </source>
</evidence>
<evidence type="ECO:0000256" key="3">
    <source>
        <dbReference type="ARBA" id="ARBA00004496"/>
    </source>
</evidence>
<evidence type="ECO:0000256" key="10">
    <source>
        <dbReference type="ARBA" id="ARBA00022777"/>
    </source>
</evidence>
<keyword evidence="12" id="KW-0902">Two-component regulatory system</keyword>
<comment type="subcellular location">
    <subcellularLocation>
        <location evidence="3">Cytoplasm</location>
    </subcellularLocation>
</comment>
<comment type="cofactor">
    <cofactor evidence="2">
        <name>[4Fe-4S] cluster</name>
        <dbReference type="ChEBI" id="CHEBI:49883"/>
    </cofactor>
</comment>
<evidence type="ECO:0000313" key="19">
    <source>
        <dbReference type="Proteomes" id="UP001143480"/>
    </source>
</evidence>
<dbReference type="InterPro" id="IPR017205">
    <property type="entry name" value="Sig_transdc_His_kinase_ChrS"/>
</dbReference>
<comment type="catalytic activity">
    <reaction evidence="1">
        <text>ATP + protein L-histidine = ADP + protein N-phospho-L-histidine.</text>
        <dbReference type="EC" id="2.7.13.3"/>
    </reaction>
</comment>
<keyword evidence="11" id="KW-0408">Iron</keyword>
<feature type="transmembrane region" description="Helical" evidence="16">
    <location>
        <begin position="47"/>
        <end position="64"/>
    </location>
</feature>
<dbReference type="InterPro" id="IPR003594">
    <property type="entry name" value="HATPase_dom"/>
</dbReference>
<evidence type="ECO:0000313" key="18">
    <source>
        <dbReference type="EMBL" id="GLL06384.1"/>
    </source>
</evidence>
<keyword evidence="16" id="KW-0812">Transmembrane</keyword>
<sequence length="389" mass="40946">MSATADPGQHEWHRLAVGWHVAFAVLAVTTAVLIVVDPPLSGGERMVGVALVGVFAGWYPLAGARLLRAPRSRSGWWYVGVAVALTIAVAAVSPAGTILLFVLFPQVWAMLPVRQAVFGTTVAVAGIATVFALRYQDPASVLLPAGLSLVCAVGVGLWISRIIDQSAQRARLVAELDATRAELAAVSREAGALAERERIARDIHDTVAQGFTSVLLLLDALEADFSNEELARGYLQRARDTARDNLAEARSLIAAATPPALRSASLPTALQLVVDRIGPDLPGGATLTVEGEPRPLPAELEIVALRAGQEALANVRRHARASRVEVLLQYRSGILALRIGDDGQGFDAEQRPAGFGLAGLRERVTMAGGSVMVRTAPGAGVTVDVELPT</sequence>
<keyword evidence="9" id="KW-0479">Metal-binding</keyword>
<feature type="transmembrane region" description="Helical" evidence="16">
    <location>
        <begin position="141"/>
        <end position="159"/>
    </location>
</feature>
<gene>
    <name evidence="18" type="ORF">GCM10017581_081340</name>
</gene>
<name>A0A9W6KVT2_9ACTN</name>
<evidence type="ECO:0000256" key="8">
    <source>
        <dbReference type="ARBA" id="ARBA00022679"/>
    </source>
</evidence>
<comment type="function">
    <text evidence="14">Member of the two-component regulatory system NreB/NreC involved in the control of dissimilatory nitrate/nitrite reduction in response to oxygen. NreB functions as a direct oxygen sensor histidine kinase which is autophosphorylated, in the absence of oxygen, probably at the conserved histidine residue, and transfers its phosphate group probably to a conserved aspartate residue of NreC. NreB/NreC activates the expression of the nitrate (narGHJI) and nitrite (nir) reductase operons, as well as the putative nitrate transporter gene narT.</text>
</comment>
<evidence type="ECO:0000256" key="5">
    <source>
        <dbReference type="ARBA" id="ARBA00017322"/>
    </source>
</evidence>
<dbReference type="Proteomes" id="UP001143480">
    <property type="component" value="Unassembled WGS sequence"/>
</dbReference>
<evidence type="ECO:0000256" key="2">
    <source>
        <dbReference type="ARBA" id="ARBA00001966"/>
    </source>
</evidence>
<dbReference type="PIRSF" id="PIRSF037434">
    <property type="entry name" value="STHK_ChrS"/>
    <property type="match status" value="1"/>
</dbReference>
<proteinExistence type="predicted"/>
<dbReference type="EMBL" id="BSFP01000072">
    <property type="protein sequence ID" value="GLL06384.1"/>
    <property type="molecule type" value="Genomic_DNA"/>
</dbReference>
<dbReference type="Gene3D" id="3.30.565.10">
    <property type="entry name" value="Histidine kinase-like ATPase, C-terminal domain"/>
    <property type="match status" value="1"/>
</dbReference>
<evidence type="ECO:0000256" key="16">
    <source>
        <dbReference type="SAM" id="Phobius"/>
    </source>
</evidence>
<dbReference type="GO" id="GO:0046872">
    <property type="term" value="F:metal ion binding"/>
    <property type="evidence" value="ECO:0007669"/>
    <property type="project" value="UniProtKB-KW"/>
</dbReference>
<keyword evidence="8" id="KW-0808">Transferase</keyword>
<dbReference type="SUPFAM" id="SSF55874">
    <property type="entry name" value="ATPase domain of HSP90 chaperone/DNA topoisomerase II/histidine kinase"/>
    <property type="match status" value="1"/>
</dbReference>
<keyword evidence="13" id="KW-0411">Iron-sulfur</keyword>
<accession>A0A9W6KVT2</accession>